<dbReference type="InterPro" id="IPR052022">
    <property type="entry name" value="26kDa_periplasmic_antigen"/>
</dbReference>
<dbReference type="GO" id="GO:0006974">
    <property type="term" value="P:DNA damage response"/>
    <property type="evidence" value="ECO:0007669"/>
    <property type="project" value="TreeGrafter"/>
</dbReference>
<dbReference type="Proteomes" id="UP000192731">
    <property type="component" value="Unassembled WGS sequence"/>
</dbReference>
<sequence length="239" mass="26630">MKICRKLLLLIMLVLSMAMFTGFASEESVKDLSTVDVVGTGKISADPDLVSIRFEVSTEGKSKNIMDETSAKTKKVINLLENSGIDKKEIKTENINFYPLTRWNNDLEQEENTGYRATNYIIVTTKNLAKTGEIIDIAIKNGAESMSGVEFILSETGQQKLLNEAIVKAINDAKAQAKMVTTAIGSQIVKIKNIEVQKNFNSYPVFMTNEMSKAEDSSIPIEPQNIEYQVMVKITYIIK</sequence>
<reference evidence="2 3" key="1">
    <citation type="submission" date="2017-04" db="EMBL/GenBank/DDBJ databases">
        <authorList>
            <person name="Afonso C.L."/>
            <person name="Miller P.J."/>
            <person name="Scott M.A."/>
            <person name="Spackman E."/>
            <person name="Goraichik I."/>
            <person name="Dimitrov K.M."/>
            <person name="Suarez D.L."/>
            <person name="Swayne D.E."/>
        </authorList>
    </citation>
    <scope>NUCLEOTIDE SEQUENCE [LARGE SCALE GENOMIC DNA]</scope>
    <source>
        <strain evidence="2 3">DSM 11270</strain>
    </source>
</reference>
<name>A0A1W1UPY8_DESTI</name>
<proteinExistence type="predicted"/>
<organism evidence="2 3">
    <name type="scientific">Desulfonispora thiosulfatigenes DSM 11270</name>
    <dbReference type="NCBI Taxonomy" id="656914"/>
    <lineage>
        <taxon>Bacteria</taxon>
        <taxon>Bacillati</taxon>
        <taxon>Bacillota</taxon>
        <taxon>Clostridia</taxon>
        <taxon>Eubacteriales</taxon>
        <taxon>Peptococcaceae</taxon>
        <taxon>Desulfonispora</taxon>
    </lineage>
</organism>
<accession>A0A1W1UPY8</accession>
<evidence type="ECO:0008006" key="4">
    <source>
        <dbReference type="Google" id="ProtNLM"/>
    </source>
</evidence>
<dbReference type="Gene3D" id="3.30.110.170">
    <property type="entry name" value="Protein of unknown function (DUF541), domain 1"/>
    <property type="match status" value="1"/>
</dbReference>
<dbReference type="OrthoDB" id="9785192at2"/>
<dbReference type="STRING" id="656914.SAMN00017405_1005"/>
<evidence type="ECO:0000313" key="2">
    <source>
        <dbReference type="EMBL" id="SMB83136.1"/>
    </source>
</evidence>
<evidence type="ECO:0000256" key="1">
    <source>
        <dbReference type="SAM" id="SignalP"/>
    </source>
</evidence>
<keyword evidence="3" id="KW-1185">Reference proteome</keyword>
<dbReference type="InterPro" id="IPR007497">
    <property type="entry name" value="SIMPL/DUF541"/>
</dbReference>
<dbReference type="Gene3D" id="3.30.70.2970">
    <property type="entry name" value="Protein of unknown function (DUF541), domain 2"/>
    <property type="match status" value="1"/>
</dbReference>
<dbReference type="EMBL" id="FWWT01000008">
    <property type="protein sequence ID" value="SMB83136.1"/>
    <property type="molecule type" value="Genomic_DNA"/>
</dbReference>
<dbReference type="RefSeq" id="WP_084052251.1">
    <property type="nucleotide sequence ID" value="NZ_FWWT01000008.1"/>
</dbReference>
<keyword evidence="1" id="KW-0732">Signal</keyword>
<evidence type="ECO:0000313" key="3">
    <source>
        <dbReference type="Proteomes" id="UP000192731"/>
    </source>
</evidence>
<dbReference type="PANTHER" id="PTHR34387">
    <property type="entry name" value="SLR1258 PROTEIN"/>
    <property type="match status" value="1"/>
</dbReference>
<dbReference type="Pfam" id="PF04402">
    <property type="entry name" value="SIMPL"/>
    <property type="match status" value="1"/>
</dbReference>
<protein>
    <recommendedName>
        <fullName evidence="4">SIMPL domain-containing protein</fullName>
    </recommendedName>
</protein>
<dbReference type="AlphaFoldDB" id="A0A1W1UPY8"/>
<gene>
    <name evidence="2" type="ORF">SAMN00017405_1005</name>
</gene>
<feature type="chain" id="PRO_5012551632" description="SIMPL domain-containing protein" evidence="1">
    <location>
        <begin position="25"/>
        <end position="239"/>
    </location>
</feature>
<dbReference type="PANTHER" id="PTHR34387:SF2">
    <property type="entry name" value="SLR1258 PROTEIN"/>
    <property type="match status" value="1"/>
</dbReference>
<feature type="signal peptide" evidence="1">
    <location>
        <begin position="1"/>
        <end position="24"/>
    </location>
</feature>